<evidence type="ECO:0000256" key="2">
    <source>
        <dbReference type="ARBA" id="ARBA00023008"/>
    </source>
</evidence>
<feature type="binding site" evidence="3">
    <location>
        <position position="97"/>
    </location>
    <ligand>
        <name>Cu cation</name>
        <dbReference type="ChEBI" id="CHEBI:23378"/>
    </ligand>
</feature>
<dbReference type="SUPFAM" id="SSF52833">
    <property type="entry name" value="Thioredoxin-like"/>
    <property type="match status" value="1"/>
</dbReference>
<keyword evidence="4" id="KW-1015">Disulfide bond</keyword>
<dbReference type="RefSeq" id="WP_007261183.1">
    <property type="nucleotide sequence ID" value="NZ_AOHZ01000088.1"/>
</dbReference>
<evidence type="ECO:0000256" key="5">
    <source>
        <dbReference type="SAM" id="MobiDB-lite"/>
    </source>
</evidence>
<dbReference type="AlphaFoldDB" id="L9WLF2"/>
<dbReference type="eggNOG" id="arCOG00313">
    <property type="taxonomic scope" value="Archaea"/>
</dbReference>
<feature type="binding site" evidence="3">
    <location>
        <position position="102"/>
    </location>
    <ligand>
        <name>Cu cation</name>
        <dbReference type="ChEBI" id="CHEBI:23378"/>
    </ligand>
</feature>
<dbReference type="PANTHER" id="PTHR12151">
    <property type="entry name" value="ELECTRON TRANSPORT PROTIN SCO1/SENC FAMILY MEMBER"/>
    <property type="match status" value="1"/>
</dbReference>
<proteinExistence type="inferred from homology"/>
<dbReference type="PATRIC" id="fig|1227499.3.peg.4041"/>
<dbReference type="Pfam" id="PF02630">
    <property type="entry name" value="SCO1-SenC"/>
    <property type="match status" value="1"/>
</dbReference>
<feature type="region of interest" description="Disordered" evidence="5">
    <location>
        <begin position="29"/>
        <end position="78"/>
    </location>
</feature>
<keyword evidence="8" id="KW-1185">Reference proteome</keyword>
<dbReference type="PANTHER" id="PTHR12151:SF25">
    <property type="entry name" value="LINALOOL DEHYDRATASE_ISOMERASE DOMAIN-CONTAINING PROTEIN"/>
    <property type="match status" value="1"/>
</dbReference>
<dbReference type="InterPro" id="IPR013766">
    <property type="entry name" value="Thioredoxin_domain"/>
</dbReference>
<evidence type="ECO:0000313" key="8">
    <source>
        <dbReference type="Proteomes" id="UP000011602"/>
    </source>
</evidence>
<comment type="similarity">
    <text evidence="1">Belongs to the SCO1/2 family.</text>
</comment>
<feature type="disulfide bond" description="Redox-active" evidence="4">
    <location>
        <begin position="97"/>
        <end position="102"/>
    </location>
</feature>
<sequence>MNRRLYCRSVVASSMGIVATAGCLDSLSSGDDESDRAHADGVTLGPPEQDLSEASHPSYGEELPTIEFPDPLTGETVSTEQFEGERTTLLTFFYTSCPDGACPALLLRLRRAQEVAAEEGYDDAAFLAMTFDPERDTEDELRAHAGEQGVDLDAGNWHFLRPERYEEAKESLTGEFGLPLEKRDADEYDTLEYMFPHYNYIFLVNELGLIERVYPNGATVDPSQVVEEFETVVTA</sequence>
<evidence type="ECO:0000256" key="3">
    <source>
        <dbReference type="PIRSR" id="PIRSR603782-1"/>
    </source>
</evidence>
<evidence type="ECO:0000256" key="4">
    <source>
        <dbReference type="PIRSR" id="PIRSR603782-2"/>
    </source>
</evidence>
<dbReference type="PROSITE" id="PS51352">
    <property type="entry name" value="THIOREDOXIN_2"/>
    <property type="match status" value="1"/>
</dbReference>
<dbReference type="PROSITE" id="PS51257">
    <property type="entry name" value="PROKAR_LIPOPROTEIN"/>
    <property type="match status" value="1"/>
</dbReference>
<protein>
    <submittedName>
        <fullName evidence="7">Electron transport protein SCO1/SenC</fullName>
    </submittedName>
</protein>
<name>L9WLF2_9EURY</name>
<feature type="domain" description="Thioredoxin" evidence="6">
    <location>
        <begin position="57"/>
        <end position="234"/>
    </location>
</feature>
<accession>L9WLF2</accession>
<keyword evidence="2 3" id="KW-0186">Copper</keyword>
<dbReference type="OrthoDB" id="27579at2157"/>
<evidence type="ECO:0000313" key="7">
    <source>
        <dbReference type="EMBL" id="ELY50212.1"/>
    </source>
</evidence>
<dbReference type="EMBL" id="AOHZ01000088">
    <property type="protein sequence ID" value="ELY50212.1"/>
    <property type="molecule type" value="Genomic_DNA"/>
</dbReference>
<dbReference type="STRING" id="1227499.C493_19636"/>
<dbReference type="InterPro" id="IPR003782">
    <property type="entry name" value="SCO1/SenC"/>
</dbReference>
<evidence type="ECO:0000259" key="6">
    <source>
        <dbReference type="PROSITE" id="PS51352"/>
    </source>
</evidence>
<dbReference type="CDD" id="cd02968">
    <property type="entry name" value="SCO"/>
    <property type="match status" value="1"/>
</dbReference>
<gene>
    <name evidence="7" type="ORF">C493_19636</name>
</gene>
<keyword evidence="3" id="KW-0479">Metal-binding</keyword>
<dbReference type="Proteomes" id="UP000011602">
    <property type="component" value="Unassembled WGS sequence"/>
</dbReference>
<dbReference type="InterPro" id="IPR036249">
    <property type="entry name" value="Thioredoxin-like_sf"/>
</dbReference>
<comment type="caution">
    <text evidence="7">The sequence shown here is derived from an EMBL/GenBank/DDBJ whole genome shotgun (WGS) entry which is preliminary data.</text>
</comment>
<evidence type="ECO:0000256" key="1">
    <source>
        <dbReference type="ARBA" id="ARBA00010996"/>
    </source>
</evidence>
<dbReference type="Gene3D" id="3.40.30.10">
    <property type="entry name" value="Glutaredoxin"/>
    <property type="match status" value="1"/>
</dbReference>
<feature type="binding site" evidence="3">
    <location>
        <position position="197"/>
    </location>
    <ligand>
        <name>Cu cation</name>
        <dbReference type="ChEBI" id="CHEBI:23378"/>
    </ligand>
</feature>
<organism evidence="7 8">
    <name type="scientific">Natronolimnohabitans innermongolicus JCM 12255</name>
    <dbReference type="NCBI Taxonomy" id="1227499"/>
    <lineage>
        <taxon>Archaea</taxon>
        <taxon>Methanobacteriati</taxon>
        <taxon>Methanobacteriota</taxon>
        <taxon>Stenosarchaea group</taxon>
        <taxon>Halobacteria</taxon>
        <taxon>Halobacteriales</taxon>
        <taxon>Natrialbaceae</taxon>
        <taxon>Natronolimnohabitans</taxon>
    </lineage>
</organism>
<dbReference type="GO" id="GO:0046872">
    <property type="term" value="F:metal ion binding"/>
    <property type="evidence" value="ECO:0007669"/>
    <property type="project" value="UniProtKB-KW"/>
</dbReference>
<reference evidence="7 8" key="1">
    <citation type="journal article" date="2014" name="PLoS Genet.">
        <title>Phylogenetically driven sequencing of extremely halophilic archaea reveals strategies for static and dynamic osmo-response.</title>
        <authorList>
            <person name="Becker E.A."/>
            <person name="Seitzer P.M."/>
            <person name="Tritt A."/>
            <person name="Larsen D."/>
            <person name="Krusor M."/>
            <person name="Yao A.I."/>
            <person name="Wu D."/>
            <person name="Madern D."/>
            <person name="Eisen J.A."/>
            <person name="Darling A.E."/>
            <person name="Facciotti M.T."/>
        </authorList>
    </citation>
    <scope>NUCLEOTIDE SEQUENCE [LARGE SCALE GENOMIC DNA]</scope>
    <source>
        <strain evidence="7 8">JCM 12255</strain>
    </source>
</reference>